<keyword evidence="1" id="KW-0456">Lyase</keyword>
<keyword evidence="3" id="KW-0378">Hydrolase</keyword>
<dbReference type="AlphaFoldDB" id="T0YGE6"/>
<dbReference type="PANTHER" id="PTHR21240">
    <property type="entry name" value="2-AMINO-3-CARBOXYLMUCONATE-6-SEMIALDEHYDE DECARBOXYLASE"/>
    <property type="match status" value="1"/>
</dbReference>
<reference evidence="3" key="2">
    <citation type="journal article" date="2014" name="ISME J.">
        <title>Microbial stratification in low pH oxic and suboxic macroscopic growths along an acid mine drainage.</title>
        <authorList>
            <person name="Mendez-Garcia C."/>
            <person name="Mesa V."/>
            <person name="Sprenger R.R."/>
            <person name="Richter M."/>
            <person name="Diez M.S."/>
            <person name="Solano J."/>
            <person name="Bargiela R."/>
            <person name="Golyshina O.V."/>
            <person name="Manteca A."/>
            <person name="Ramos J.L."/>
            <person name="Gallego J.R."/>
            <person name="Llorente I."/>
            <person name="Martins Dos Santos V.A."/>
            <person name="Jensen O.N."/>
            <person name="Pelaez A.I."/>
            <person name="Sanchez J."/>
            <person name="Ferrer M."/>
        </authorList>
    </citation>
    <scope>NUCLEOTIDE SEQUENCE</scope>
</reference>
<evidence type="ECO:0000259" key="2">
    <source>
        <dbReference type="Pfam" id="PF04909"/>
    </source>
</evidence>
<dbReference type="GO" id="GO:0005737">
    <property type="term" value="C:cytoplasm"/>
    <property type="evidence" value="ECO:0007669"/>
    <property type="project" value="TreeGrafter"/>
</dbReference>
<protein>
    <submittedName>
        <fullName evidence="3">Amidohydrolase 2</fullName>
    </submittedName>
</protein>
<dbReference type="InterPro" id="IPR032465">
    <property type="entry name" value="ACMSD"/>
</dbReference>
<feature type="domain" description="Amidohydrolase-related" evidence="2">
    <location>
        <begin position="4"/>
        <end position="137"/>
    </location>
</feature>
<dbReference type="SUPFAM" id="SSF51556">
    <property type="entry name" value="Metallo-dependent hydrolases"/>
    <property type="match status" value="1"/>
</dbReference>
<proteinExistence type="predicted"/>
<dbReference type="GO" id="GO:0016787">
    <property type="term" value="F:hydrolase activity"/>
    <property type="evidence" value="ECO:0007669"/>
    <property type="project" value="UniProtKB-KW"/>
</dbReference>
<accession>T0YGE6</accession>
<comment type="caution">
    <text evidence="3">The sequence shown here is derived from an EMBL/GenBank/DDBJ whole genome shotgun (WGS) entry which is preliminary data.</text>
</comment>
<gene>
    <name evidence="3" type="ORF">B1B_17816</name>
</gene>
<name>T0YGE6_9ZZZZ</name>
<evidence type="ECO:0000256" key="1">
    <source>
        <dbReference type="ARBA" id="ARBA00023239"/>
    </source>
</evidence>
<dbReference type="InterPro" id="IPR032466">
    <property type="entry name" value="Metal_Hydrolase"/>
</dbReference>
<dbReference type="EMBL" id="AUZY01011910">
    <property type="protein sequence ID" value="EQD32143.1"/>
    <property type="molecule type" value="Genomic_DNA"/>
</dbReference>
<dbReference type="Gene3D" id="3.20.20.140">
    <property type="entry name" value="Metal-dependent hydrolases"/>
    <property type="match status" value="1"/>
</dbReference>
<dbReference type="GO" id="GO:0016831">
    <property type="term" value="F:carboxy-lyase activity"/>
    <property type="evidence" value="ECO:0007669"/>
    <property type="project" value="InterPro"/>
</dbReference>
<dbReference type="PANTHER" id="PTHR21240:SF28">
    <property type="entry name" value="ISO-OROTATE DECARBOXYLASE (EUROFUNG)"/>
    <property type="match status" value="1"/>
</dbReference>
<organism evidence="3">
    <name type="scientific">mine drainage metagenome</name>
    <dbReference type="NCBI Taxonomy" id="410659"/>
    <lineage>
        <taxon>unclassified sequences</taxon>
        <taxon>metagenomes</taxon>
        <taxon>ecological metagenomes</taxon>
    </lineage>
</organism>
<dbReference type="GO" id="GO:0019748">
    <property type="term" value="P:secondary metabolic process"/>
    <property type="evidence" value="ECO:0007669"/>
    <property type="project" value="TreeGrafter"/>
</dbReference>
<evidence type="ECO:0000313" key="3">
    <source>
        <dbReference type="EMBL" id="EQD32143.1"/>
    </source>
</evidence>
<reference evidence="3" key="1">
    <citation type="submission" date="2013-08" db="EMBL/GenBank/DDBJ databases">
        <authorList>
            <person name="Mendez C."/>
            <person name="Richter M."/>
            <person name="Ferrer M."/>
            <person name="Sanchez J."/>
        </authorList>
    </citation>
    <scope>NUCLEOTIDE SEQUENCE</scope>
</reference>
<sequence>MRSANDGIYETANNSGDRFLPIGTVSLYDTNAAIAKATRCIKDLKMLGIQIVSNVNGDPLGSPRFEPFYSAMENLGRPIWIHPTFMRHSYPWLKEFNTNIMVGWGFDITLSMIQLVGSGIIKRHRKLKFITHHLGSLVSLLGGRISTFLDNHNPGTLQNESFDSLSYLKAFYVDTAEGM</sequence>
<dbReference type="Pfam" id="PF04909">
    <property type="entry name" value="Amidohydro_2"/>
    <property type="match status" value="1"/>
</dbReference>
<dbReference type="InterPro" id="IPR006680">
    <property type="entry name" value="Amidohydro-rel"/>
</dbReference>